<keyword evidence="3" id="KW-1267">Proteomics identification</keyword>
<evidence type="ECO:0000313" key="1">
    <source>
        <dbReference type="Ensembl" id="ENSP00000494991.1"/>
    </source>
</evidence>
<dbReference type="VEuPathDB" id="HostDB:ENSG00000115355"/>
<protein>
    <submittedName>
        <fullName evidence="1">Coiled-coil domain containing 88A</fullName>
    </submittedName>
</protein>
<evidence type="ECO:0007829" key="3">
    <source>
        <dbReference type="PeptideAtlas" id="A0A2R8Y5R4"/>
    </source>
</evidence>
<dbReference type="Gene3D" id="1.10.418.10">
    <property type="entry name" value="Calponin-like domain"/>
    <property type="match status" value="1"/>
</dbReference>
<dbReference type="EMBL" id="AC092176">
    <property type="status" value="NOT_ANNOTATED_CDS"/>
    <property type="molecule type" value="Genomic_DNA"/>
</dbReference>
<dbReference type="PANTHER" id="PTHR46254">
    <property type="entry name" value="PROTEIN GVQW1-RELATED"/>
    <property type="match status" value="1"/>
</dbReference>
<gene>
    <name evidence="1" type="primary">CCDC88A</name>
</gene>
<dbReference type="OrthoDB" id="10254988at2759"/>
<dbReference type="OpenTargets" id="ENSG00000115355"/>
<dbReference type="MassIVE" id="A0A2R8Y5R4"/>
<reference evidence="1 2" key="1">
    <citation type="journal article" date="2001" name="Nature">
        <title>Initial sequencing and analysis of the human genome.</title>
        <authorList>
            <consortium name="International Human Genome Sequencing Consortium"/>
            <person name="Lander E.S."/>
            <person name="Linton L.M."/>
            <person name="Birren B."/>
            <person name="Nusbaum C."/>
            <person name="Zody M.C."/>
            <person name="Baldwin J."/>
            <person name="Devon K."/>
            <person name="Dewar K."/>
            <person name="Doyle M."/>
            <person name="FitzHugh W."/>
            <person name="Funke R."/>
            <person name="Gage D."/>
            <person name="Harris K."/>
            <person name="Heaford A."/>
            <person name="Howland J."/>
            <person name="Kann L."/>
            <person name="Lehoczky J."/>
            <person name="LeVine R."/>
            <person name="McEwan P."/>
            <person name="McKernan K."/>
            <person name="Meldrim J."/>
            <person name="Mesirov J.P."/>
            <person name="Miranda C."/>
            <person name="Morris W."/>
            <person name="Naylor J."/>
            <person name="Raymond C."/>
            <person name="Rosetti M."/>
            <person name="Santos R."/>
            <person name="Sheridan A."/>
            <person name="Sougnez C."/>
            <person name="Stange-Thomann N."/>
            <person name="Stojanovic N."/>
            <person name="Subramanian A."/>
            <person name="Wyman D."/>
            <person name="Rogers J."/>
            <person name="Sulston J."/>
            <person name="Ainscough R."/>
            <person name="Beck S."/>
            <person name="Bentley D."/>
            <person name="Burton J."/>
            <person name="Clee C."/>
            <person name="Carter N."/>
            <person name="Coulson A."/>
            <person name="Deadman R."/>
            <person name="Deloukas P."/>
            <person name="Dunham A."/>
            <person name="Dunham I."/>
            <person name="Durbin R."/>
            <person name="French L."/>
            <person name="Grafham D."/>
            <person name="Gregory S."/>
            <person name="Hubbard T."/>
            <person name="Humphray S."/>
            <person name="Hunt A."/>
            <person name="Jones M."/>
            <person name="Lloyd C."/>
            <person name="McMurray A."/>
            <person name="Matthews L."/>
            <person name="Mercer S."/>
            <person name="Milne S."/>
            <person name="Mullikin J.C."/>
            <person name="Mungall A."/>
            <person name="Plumb R."/>
            <person name="Ross M."/>
            <person name="Shownkeen R."/>
            <person name="Sims S."/>
            <person name="Waterston R.H."/>
            <person name="Wilson R.K."/>
            <person name="Hillier L.W."/>
            <person name="McPherson J.D."/>
            <person name="Marra M.A."/>
            <person name="Mardis E.R."/>
            <person name="Fulton L.A."/>
            <person name="Chinwalla A.T."/>
            <person name="Pepin K.H."/>
            <person name="Gish W.R."/>
            <person name="Chissoe S.L."/>
            <person name="Wendl M.C."/>
            <person name="Delehaunty K.D."/>
            <person name="Miner T.L."/>
            <person name="Delehaunty A."/>
            <person name="Kramer J.B."/>
            <person name="Cook L.L."/>
            <person name="Fulton R.S."/>
            <person name="Johnson D.L."/>
            <person name="Minx P.J."/>
            <person name="Clifton S.W."/>
            <person name="Hawkins T."/>
            <person name="Branscomb E."/>
            <person name="Predki P."/>
            <person name="Richardson P."/>
            <person name="Wenning S."/>
            <person name="Slezak T."/>
            <person name="Doggett N."/>
            <person name="Cheng J.F."/>
            <person name="Olsen A."/>
            <person name="Lucas S."/>
            <person name="Elkin C."/>
            <person name="Uberbacher E."/>
            <person name="Frazier M."/>
            <person name="Gibbs R.A."/>
            <person name="Muzny D.M."/>
            <person name="Scherer S.E."/>
            <person name="Bouck J.B."/>
            <person name="Sodergren E.J."/>
            <person name="Worley K.C."/>
            <person name="Rives C.M."/>
            <person name="Gorrell J.H."/>
            <person name="Metzker M.L."/>
            <person name="Naylor S.L."/>
            <person name="Kucherlapati R.S."/>
            <person name="Nelson D.L."/>
            <person name="Weinstock G.M."/>
            <person name="Sakaki Y."/>
            <person name="Fujiyama A."/>
            <person name="Hattori M."/>
            <person name="Yada T."/>
            <person name="Toyoda A."/>
            <person name="Itoh T."/>
            <person name="Kawagoe C."/>
            <person name="Watanabe H."/>
            <person name="Totoki Y."/>
            <person name="Taylor T."/>
            <person name="Weissenbach J."/>
            <person name="Heilig R."/>
            <person name="Saurin W."/>
            <person name="Artiguenave F."/>
            <person name="Brottier P."/>
            <person name="Bruls T."/>
            <person name="Pelletier E."/>
            <person name="Robert C."/>
            <person name="Wincker P."/>
            <person name="Smith D.R."/>
            <person name="Doucette-Stamm L."/>
            <person name="Rubenfield M."/>
            <person name="Weinstock K."/>
            <person name="Lee H.M."/>
            <person name="Dubois J."/>
            <person name="Rosenthal A."/>
            <person name="Platzer M."/>
            <person name="Nyakatura G."/>
            <person name="Taudien S."/>
            <person name="Rump A."/>
            <person name="Yang H."/>
            <person name="Yu J."/>
            <person name="Wang J."/>
            <person name="Huang G."/>
            <person name="Gu J."/>
            <person name="Hood L."/>
            <person name="Rowen L."/>
            <person name="Madan A."/>
            <person name="Qin S."/>
            <person name="Davis R.W."/>
            <person name="Federspiel N.A."/>
            <person name="Abola A.P."/>
            <person name="Proctor M.J."/>
            <person name="Myers R.M."/>
            <person name="Schmutz J."/>
            <person name="Dickson M."/>
            <person name="Grimwood J."/>
            <person name="Cox D.R."/>
            <person name="Olson M.V."/>
            <person name="Kaul R."/>
            <person name="Raymond C."/>
            <person name="Shimizu N."/>
            <person name="Kawasaki K."/>
            <person name="Minoshima S."/>
            <person name="Evans G.A."/>
            <person name="Athanasiou M."/>
            <person name="Schultz R."/>
            <person name="Roe B.A."/>
            <person name="Chen F."/>
            <person name="Pan H."/>
            <person name="Ramser J."/>
            <person name="Lehrach H."/>
            <person name="Reinhardt R."/>
            <person name="McCombie W.R."/>
            <person name="de la Bastide M."/>
            <person name="Dedhia N."/>
            <person name="Blocker H."/>
            <person name="Hornischer K."/>
            <person name="Nordsiek G."/>
            <person name="Agarwala R."/>
            <person name="Aravind L."/>
            <person name="Bailey J.A."/>
            <person name="Bateman A."/>
            <person name="Batzoglou S."/>
            <person name="Birney E."/>
            <person name="Bork P."/>
            <person name="Brown D.G."/>
            <person name="Burge C.B."/>
            <person name="Cerutti L."/>
            <person name="Chen H.C."/>
            <person name="Church D."/>
            <person name="Clamp M."/>
            <person name="Copley R.R."/>
            <person name="Doerks T."/>
            <person name="Eddy S.R."/>
            <person name="Eichler E.E."/>
            <person name="Furey T.S."/>
            <person name="Galagan J."/>
            <person name="Gilbert J.G."/>
            <person name="Harmon C."/>
            <person name="Hayashizaki Y."/>
            <person name="Haussler D."/>
            <person name="Hermjakob H."/>
            <person name="Hokamp K."/>
            <person name="Jang W."/>
            <person name="Johnson L.S."/>
            <person name="Jones T.A."/>
            <person name="Kasif S."/>
            <person name="Kaspryzk A."/>
            <person name="Kennedy S."/>
            <person name="Kent W.J."/>
            <person name="Kitts P."/>
            <person name="Koonin E.V."/>
            <person name="Korf I."/>
            <person name="Kulp D."/>
            <person name="Lancet D."/>
            <person name="Lowe T.M."/>
            <person name="McLysaght A."/>
            <person name="Mikkelsen T."/>
            <person name="Moran J.V."/>
            <person name="Mulder N."/>
            <person name="Pollara V.J."/>
            <person name="Ponting C.P."/>
            <person name="Schuler G."/>
            <person name="Schultz J."/>
            <person name="Slater G."/>
            <person name="Smit A.F."/>
            <person name="Stupka E."/>
            <person name="Szustakowski J."/>
            <person name="Thierry-Mieg D."/>
            <person name="Thierry-Mieg J."/>
            <person name="Wagner L."/>
            <person name="Wallis J."/>
            <person name="Wheeler R."/>
            <person name="Williams A."/>
            <person name="Wolf Y.I."/>
            <person name="Wolfe K.H."/>
            <person name="Yang S.P."/>
            <person name="Yeh R.F."/>
            <person name="Collins F."/>
            <person name="Guyer M.S."/>
            <person name="Peterson J."/>
            <person name="Felsenfeld A."/>
            <person name="Wetterstrand K.A."/>
            <person name="Patrinos A."/>
            <person name="Morgan M.J."/>
            <person name="de Jong P."/>
            <person name="Catanese J.J."/>
            <person name="Osoegawa K."/>
            <person name="Shizuya H."/>
            <person name="Choi S."/>
            <person name="Chen Y.J."/>
        </authorList>
    </citation>
    <scope>NUCLEOTIDE SEQUENCE [LARGE SCALE GENOMIC DNA]</scope>
</reference>
<dbReference type="Bgee" id="ENSG00000115355">
    <property type="expression patterns" value="Expressed in medial globus pallidus and 162 other cell types or tissues"/>
</dbReference>
<evidence type="ECO:0000313" key="2">
    <source>
        <dbReference type="Proteomes" id="UP000005640"/>
    </source>
</evidence>
<reference evidence="1" key="4">
    <citation type="submission" date="2025-08" db="UniProtKB">
        <authorList>
            <consortium name="Ensembl"/>
        </authorList>
    </citation>
    <scope>IDENTIFICATION</scope>
</reference>
<dbReference type="EMBL" id="AC012358">
    <property type="status" value="NOT_ANNOTATED_CDS"/>
    <property type="molecule type" value="Genomic_DNA"/>
</dbReference>
<dbReference type="Antibodypedia" id="47423">
    <property type="antibodies" value="253 antibodies from 35 providers"/>
</dbReference>
<dbReference type="InterPro" id="IPR036872">
    <property type="entry name" value="CH_dom_sf"/>
</dbReference>
<reference evidence="1 2" key="3">
    <citation type="journal article" date="2005" name="Nature">
        <title>Generation and annotation of the DNA sequences of human chromosomes 2 and 4.</title>
        <authorList>
            <person name="Hillier L.W."/>
            <person name="Graves T.A."/>
            <person name="Fulton R.S."/>
            <person name="Fulton L.A."/>
            <person name="Pepin K.H."/>
            <person name="Minx P."/>
            <person name="Wagner-McPherson C."/>
            <person name="Layman D."/>
            <person name="Wylie K."/>
            <person name="Sekhon M."/>
            <person name="Becker M.C."/>
            <person name="Fewell G.A."/>
            <person name="Delehaunty K.D."/>
            <person name="Miner T.L."/>
            <person name="Nash W.E."/>
            <person name="Kremitzki C."/>
            <person name="Oddy L."/>
            <person name="Du H."/>
            <person name="Sun H."/>
            <person name="Bradshaw-Cordum H."/>
            <person name="Ali J."/>
            <person name="Carter J."/>
            <person name="Cordes M."/>
            <person name="Harris A."/>
            <person name="Isak A."/>
            <person name="van Brunt A."/>
            <person name="Nguyen C."/>
            <person name="Du F."/>
            <person name="Courtney L."/>
            <person name="Kalicki J."/>
            <person name="Ozersky P."/>
            <person name="Abbott S."/>
            <person name="Armstrong J."/>
            <person name="Belter E.A."/>
            <person name="Caruso L."/>
            <person name="Cedroni M."/>
            <person name="Cotton M."/>
            <person name="Davidson T."/>
            <person name="Desai A."/>
            <person name="Elliott G."/>
            <person name="Erb T."/>
            <person name="Fronick C."/>
            <person name="Gaige T."/>
            <person name="Haakenson W."/>
            <person name="Haglund K."/>
            <person name="Holmes A."/>
            <person name="Harkins R."/>
            <person name="Kim K."/>
            <person name="Kruchowski S.S."/>
            <person name="Strong C.M."/>
            <person name="Grewal N."/>
            <person name="Goyea E."/>
            <person name="Hou S."/>
            <person name="Levy A."/>
            <person name="Martinka S."/>
            <person name="Mead K."/>
            <person name="McLellan M.D."/>
            <person name="Meyer R."/>
            <person name="Randall-Maher J."/>
            <person name="Tomlinson C."/>
            <person name="Dauphin-Kohlberg S."/>
            <person name="Kozlowicz-Reilly A."/>
            <person name="Shah N."/>
            <person name="Swearengen-Shahid S."/>
            <person name="Snider J."/>
            <person name="Strong J.T."/>
            <person name="Thompson J."/>
            <person name="Yoakum M."/>
            <person name="Leonard S."/>
            <person name="Pearman C."/>
            <person name="Trani L."/>
            <person name="Radionenko M."/>
            <person name="Waligorski J.E."/>
            <person name="Wang C."/>
            <person name="Rock S.M."/>
            <person name="Tin-Wollam A.M."/>
            <person name="Maupin R."/>
            <person name="Latreille P."/>
            <person name="Wendl M.C."/>
            <person name="Yang S.P."/>
            <person name="Pohl C."/>
            <person name="Wallis J.W."/>
            <person name="Spieth J."/>
            <person name="Bieri T.A."/>
            <person name="Berkowicz N."/>
            <person name="Nelson J.O."/>
            <person name="Osborne J."/>
            <person name="Ding L."/>
            <person name="Meyer R."/>
            <person name="Sabo A."/>
            <person name="Shotland Y."/>
            <person name="Sinha P."/>
            <person name="Wohldmann P.E."/>
            <person name="Cook L.L."/>
            <person name="Hickenbotham M.T."/>
            <person name="Eldred J."/>
            <person name="Williams D."/>
            <person name="Jones T.A."/>
            <person name="She X."/>
            <person name="Ciccarelli F.D."/>
            <person name="Izaurralde E."/>
            <person name="Taylor J."/>
            <person name="Schmutz J."/>
            <person name="Myers R.M."/>
            <person name="Cox D.R."/>
            <person name="Huang X."/>
            <person name="McPherson J.D."/>
            <person name="Mardis E.R."/>
            <person name="Clifton S.W."/>
            <person name="Warren W.C."/>
            <person name="Chinwalla A.T."/>
            <person name="Eddy S.R."/>
            <person name="Marra M.A."/>
            <person name="Ovcharenko I."/>
            <person name="Furey T.S."/>
            <person name="Miller W."/>
            <person name="Eichler E.E."/>
            <person name="Bork P."/>
            <person name="Suyama M."/>
            <person name="Torrents D."/>
            <person name="Waterston R.H."/>
            <person name="Wilson R.K."/>
        </authorList>
    </citation>
    <scope>NUCLEOTIDE SEQUENCE [LARGE SCALE GENOMIC DNA]</scope>
</reference>
<keyword evidence="2" id="KW-1185">Reference proteome</keyword>
<dbReference type="AlphaFoldDB" id="A0A2R8Y5R4"/>
<reference evidence="1" key="5">
    <citation type="submission" date="2025-09" db="UniProtKB">
        <authorList>
            <consortium name="Ensembl"/>
        </authorList>
    </citation>
    <scope>IDENTIFICATION</scope>
</reference>
<dbReference type="Ensembl" id="ENST00000471947.2">
    <property type="protein sequence ID" value="ENSP00000494991.1"/>
    <property type="gene ID" value="ENSG00000115355.19"/>
</dbReference>
<dbReference type="Proteomes" id="UP000005640">
    <property type="component" value="Chromosome 2"/>
</dbReference>
<dbReference type="SUPFAM" id="SSF116907">
    <property type="entry name" value="Hook domain"/>
    <property type="match status" value="1"/>
</dbReference>
<dbReference type="HGNC" id="HGNC:25523">
    <property type="gene designation" value="CCDC88A"/>
</dbReference>
<organism evidence="1 2">
    <name type="scientific">Homo sapiens</name>
    <name type="common">Human</name>
    <dbReference type="NCBI Taxonomy" id="9606"/>
    <lineage>
        <taxon>Eukaryota</taxon>
        <taxon>Metazoa</taxon>
        <taxon>Chordata</taxon>
        <taxon>Craniata</taxon>
        <taxon>Vertebrata</taxon>
        <taxon>Euteleostomi</taxon>
        <taxon>Mammalia</taxon>
        <taxon>Eutheria</taxon>
        <taxon>Euarchontoglires</taxon>
        <taxon>Primates</taxon>
        <taxon>Haplorrhini</taxon>
        <taxon>Catarrhini</taxon>
        <taxon>Hominidae</taxon>
        <taxon>Homo</taxon>
    </lineage>
</organism>
<reference evidence="1 2" key="2">
    <citation type="journal article" date="2004" name="Nature">
        <title>Finishing the euchromatic sequence of the human genome.</title>
        <authorList>
            <consortium name="International Human Genome Sequencing Consortium"/>
        </authorList>
    </citation>
    <scope>NUCLEOTIDE SEQUENCE [LARGE SCALE GENOMIC DNA]</scope>
</reference>
<accession>A0A2R8Y5R4</accession>
<proteinExistence type="evidence at protein level"/>
<name>A0A2R8Y5R4_HUMAN</name>
<dbReference type="GeneTree" id="ENSGT00940000155559"/>
<dbReference type="PANTHER" id="PTHR46254:SF6">
    <property type="entry name" value="HIGH MOBILITY GROUP AT-HOOK 2"/>
    <property type="match status" value="1"/>
</dbReference>
<dbReference type="EMBL" id="AC019198">
    <property type="status" value="NOT_ANNOTATED_CDS"/>
    <property type="molecule type" value="Genomic_DNA"/>
</dbReference>
<sequence length="102" mass="11219">MENEIFTPLLEQFMTSPLVTWVKTFGPLAAGNGTNLDEYVALVDGVFLNQVMLQMTESHSVAQATGVQWPDLGSLQPPPPGFKQFSCLSILSCWDYSACHHS</sequence>
<dbReference type="ChiTaRS" id="CCDC88A">
    <property type="organism name" value="human"/>
</dbReference>
<dbReference type="Ensembl" id="ENST00000471947.2">
    <property type="protein sequence ID" value="ENSP00000494991.1"/>
    <property type="gene ID" value="ENSG00000115355.18"/>
</dbReference>
<dbReference type="ExpressionAtlas" id="A0A2R8Y5R4">
    <property type="expression patterns" value="baseline and differential"/>
</dbReference>